<organism evidence="4 5">
    <name type="scientific">Heracleum sosnowskyi</name>
    <dbReference type="NCBI Taxonomy" id="360622"/>
    <lineage>
        <taxon>Eukaryota</taxon>
        <taxon>Viridiplantae</taxon>
        <taxon>Streptophyta</taxon>
        <taxon>Embryophyta</taxon>
        <taxon>Tracheophyta</taxon>
        <taxon>Spermatophyta</taxon>
        <taxon>Magnoliopsida</taxon>
        <taxon>eudicotyledons</taxon>
        <taxon>Gunneridae</taxon>
        <taxon>Pentapetalae</taxon>
        <taxon>asterids</taxon>
        <taxon>campanulids</taxon>
        <taxon>Apiales</taxon>
        <taxon>Apiaceae</taxon>
        <taxon>Apioideae</taxon>
        <taxon>apioid superclade</taxon>
        <taxon>Tordylieae</taxon>
        <taxon>Tordyliinae</taxon>
        <taxon>Heracleum</taxon>
    </lineage>
</organism>
<proteinExistence type="inferred from homology"/>
<dbReference type="PROSITE" id="PS50011">
    <property type="entry name" value="PROTEIN_KINASE_DOM"/>
    <property type="match status" value="1"/>
</dbReference>
<dbReference type="GO" id="GO:0005524">
    <property type="term" value="F:ATP binding"/>
    <property type="evidence" value="ECO:0007669"/>
    <property type="project" value="InterPro"/>
</dbReference>
<protein>
    <recommendedName>
        <fullName evidence="3">Protein kinase domain-containing protein</fullName>
    </recommendedName>
</protein>
<name>A0AAD8GSF5_9APIA</name>
<keyword evidence="2" id="KW-0472">Membrane</keyword>
<dbReference type="GO" id="GO:0004672">
    <property type="term" value="F:protein kinase activity"/>
    <property type="evidence" value="ECO:0007669"/>
    <property type="project" value="InterPro"/>
</dbReference>
<evidence type="ECO:0000256" key="2">
    <source>
        <dbReference type="SAM" id="Phobius"/>
    </source>
</evidence>
<dbReference type="InterPro" id="IPR011009">
    <property type="entry name" value="Kinase-like_dom_sf"/>
</dbReference>
<reference evidence="4" key="1">
    <citation type="submission" date="2023-02" db="EMBL/GenBank/DDBJ databases">
        <title>Genome of toxic invasive species Heracleum sosnowskyi carries increased number of genes despite the absence of recent whole-genome duplications.</title>
        <authorList>
            <person name="Schelkunov M."/>
            <person name="Shtratnikova V."/>
            <person name="Makarenko M."/>
            <person name="Klepikova A."/>
            <person name="Omelchenko D."/>
            <person name="Novikova G."/>
            <person name="Obukhova E."/>
            <person name="Bogdanov V."/>
            <person name="Penin A."/>
            <person name="Logacheva M."/>
        </authorList>
    </citation>
    <scope>NUCLEOTIDE SEQUENCE</scope>
    <source>
        <strain evidence="4">Hsosn_3</strain>
        <tissue evidence="4">Leaf</tissue>
    </source>
</reference>
<dbReference type="AlphaFoldDB" id="A0AAD8GSF5"/>
<dbReference type="SUPFAM" id="SSF56112">
    <property type="entry name" value="Protein kinase-like (PK-like)"/>
    <property type="match status" value="2"/>
</dbReference>
<evidence type="ECO:0000256" key="1">
    <source>
        <dbReference type="ARBA" id="ARBA00038211"/>
    </source>
</evidence>
<dbReference type="Gene3D" id="3.90.1200.10">
    <property type="match status" value="1"/>
</dbReference>
<dbReference type="PANTHER" id="PTHR22603">
    <property type="entry name" value="CHOLINE/ETHANOALAMINE KINASE"/>
    <property type="match status" value="1"/>
</dbReference>
<reference evidence="4" key="2">
    <citation type="submission" date="2023-05" db="EMBL/GenBank/DDBJ databases">
        <authorList>
            <person name="Schelkunov M.I."/>
        </authorList>
    </citation>
    <scope>NUCLEOTIDE SEQUENCE</scope>
    <source>
        <strain evidence="4">Hsosn_3</strain>
        <tissue evidence="4">Leaf</tissue>
    </source>
</reference>
<dbReference type="GO" id="GO:0006646">
    <property type="term" value="P:phosphatidylethanolamine biosynthetic process"/>
    <property type="evidence" value="ECO:0007669"/>
    <property type="project" value="TreeGrafter"/>
</dbReference>
<dbReference type="InterPro" id="IPR000719">
    <property type="entry name" value="Prot_kinase_dom"/>
</dbReference>
<dbReference type="GO" id="GO:0004305">
    <property type="term" value="F:ethanolamine kinase activity"/>
    <property type="evidence" value="ECO:0007669"/>
    <property type="project" value="TreeGrafter"/>
</dbReference>
<comment type="caution">
    <text evidence="4">The sequence shown here is derived from an EMBL/GenBank/DDBJ whole genome shotgun (WGS) entry which is preliminary data.</text>
</comment>
<accession>A0AAD8GSF5</accession>
<feature type="domain" description="Protein kinase" evidence="3">
    <location>
        <begin position="1"/>
        <end position="151"/>
    </location>
</feature>
<keyword evidence="2" id="KW-0812">Transmembrane</keyword>
<keyword evidence="2" id="KW-1133">Transmembrane helix</keyword>
<dbReference type="Proteomes" id="UP001237642">
    <property type="component" value="Unassembled WGS sequence"/>
</dbReference>
<comment type="similarity">
    <text evidence="1">Belongs to the choline/ethanolamine kinase family.</text>
</comment>
<dbReference type="EMBL" id="JAUIZM010000013">
    <property type="protein sequence ID" value="KAK1353216.1"/>
    <property type="molecule type" value="Genomic_DNA"/>
</dbReference>
<keyword evidence="5" id="KW-1185">Reference proteome</keyword>
<evidence type="ECO:0000259" key="3">
    <source>
        <dbReference type="PROSITE" id="PS50011"/>
    </source>
</evidence>
<dbReference type="GO" id="GO:0005737">
    <property type="term" value="C:cytoplasm"/>
    <property type="evidence" value="ECO:0007669"/>
    <property type="project" value="TreeGrafter"/>
</dbReference>
<feature type="transmembrane region" description="Helical" evidence="2">
    <location>
        <begin position="37"/>
        <end position="58"/>
    </location>
</feature>
<dbReference type="InterPro" id="IPR022742">
    <property type="entry name" value="Hydrolase_4"/>
</dbReference>
<dbReference type="PANTHER" id="PTHR22603:SF93">
    <property type="entry name" value="RE24176P"/>
    <property type="match status" value="1"/>
</dbReference>
<evidence type="ECO:0000313" key="4">
    <source>
        <dbReference type="EMBL" id="KAK1353216.1"/>
    </source>
</evidence>
<dbReference type="Gene3D" id="1.10.510.10">
    <property type="entry name" value="Transferase(Phosphotransferase) domain 1"/>
    <property type="match status" value="1"/>
</dbReference>
<evidence type="ECO:0000313" key="5">
    <source>
        <dbReference type="Proteomes" id="UP001237642"/>
    </source>
</evidence>
<dbReference type="GO" id="GO:0004103">
    <property type="term" value="F:choline kinase activity"/>
    <property type="evidence" value="ECO:0007669"/>
    <property type="project" value="TreeGrafter"/>
</dbReference>
<sequence>MAKAATVNGTSAFGDDANKLSMMCPLYYYQQRHPLNLILLGFFTISLAFMIGLSCAFANGTPEFMAPEVYAEEYNELVDIYAFGMCVLEMVTFEYPYSECFHPAQIYKKVDNWKWSHCQLCSQLGQIEYGNIMIDEKTRSVTVIDYEYASFNPVAYDLANHFCEMAANYHSEKPHILDYSTYPGLEERERFVRSYLGSDGNQLDDSEVQRLVNDIEKYTLANHLFWDLWGIISAHVNHIDFDYIEYARQRFAQYWLRMPQFMAATKSISSISKFDEASARGHGGSDGLHAYVQSLVEAVLDVKLFMEKVLAESTGLPCFCFGHSTGAAVILKVVATEVVGGGKFYVQLAAD</sequence>
<gene>
    <name evidence="4" type="ORF">POM88_052351</name>
</gene>
<dbReference type="Pfam" id="PF01633">
    <property type="entry name" value="Choline_kinase"/>
    <property type="match status" value="1"/>
</dbReference>
<dbReference type="InterPro" id="IPR029058">
    <property type="entry name" value="AB_hydrolase_fold"/>
</dbReference>
<dbReference type="SUPFAM" id="SSF53474">
    <property type="entry name" value="alpha/beta-Hydrolases"/>
    <property type="match status" value="1"/>
</dbReference>
<dbReference type="Pfam" id="PF12146">
    <property type="entry name" value="Hydrolase_4"/>
    <property type="match status" value="1"/>
</dbReference>
<dbReference type="Gene3D" id="3.40.50.1820">
    <property type="entry name" value="alpha/beta hydrolase"/>
    <property type="match status" value="1"/>
</dbReference>